<dbReference type="STRING" id="56646.A0A2L2TFA2"/>
<dbReference type="GO" id="GO:0005829">
    <property type="term" value="C:cytosol"/>
    <property type="evidence" value="ECO:0007669"/>
    <property type="project" value="TreeGrafter"/>
</dbReference>
<evidence type="ECO:0000313" key="3">
    <source>
        <dbReference type="EMBL" id="CEI61696.1"/>
    </source>
</evidence>
<organism evidence="3 4">
    <name type="scientific">Fusarium venenatum</name>
    <dbReference type="NCBI Taxonomy" id="56646"/>
    <lineage>
        <taxon>Eukaryota</taxon>
        <taxon>Fungi</taxon>
        <taxon>Dikarya</taxon>
        <taxon>Ascomycota</taxon>
        <taxon>Pezizomycotina</taxon>
        <taxon>Sordariomycetes</taxon>
        <taxon>Hypocreomycetidae</taxon>
        <taxon>Hypocreales</taxon>
        <taxon>Nectriaceae</taxon>
        <taxon>Fusarium</taxon>
    </lineage>
</organism>
<dbReference type="RefSeq" id="XP_025585416.1">
    <property type="nucleotide sequence ID" value="XM_025734629.2"/>
</dbReference>
<name>A0A2L2TFA2_9HYPO</name>
<dbReference type="Proteomes" id="UP000245910">
    <property type="component" value="Chromosome II"/>
</dbReference>
<dbReference type="GO" id="GO:0005886">
    <property type="term" value="C:plasma membrane"/>
    <property type="evidence" value="ECO:0007669"/>
    <property type="project" value="TreeGrafter"/>
</dbReference>
<dbReference type="KEGG" id="fvn:FVRRES_06132"/>
<reference evidence="4" key="1">
    <citation type="submission" date="2014-10" db="EMBL/GenBank/DDBJ databases">
        <authorList>
            <person name="King R."/>
        </authorList>
    </citation>
    <scope>NUCLEOTIDE SEQUENCE [LARGE SCALE GENOMIC DNA]</scope>
    <source>
        <strain evidence="4">A3/5</strain>
    </source>
</reference>
<dbReference type="GO" id="GO:0031625">
    <property type="term" value="F:ubiquitin protein ligase binding"/>
    <property type="evidence" value="ECO:0007669"/>
    <property type="project" value="TreeGrafter"/>
</dbReference>
<evidence type="ECO:0000259" key="2">
    <source>
        <dbReference type="SMART" id="SM01017"/>
    </source>
</evidence>
<protein>
    <recommendedName>
        <fullName evidence="2">Arrestin C-terminal-like domain-containing protein</fullName>
    </recommendedName>
</protein>
<evidence type="ECO:0000256" key="1">
    <source>
        <dbReference type="ARBA" id="ARBA00005298"/>
    </source>
</evidence>
<dbReference type="Pfam" id="PF02752">
    <property type="entry name" value="Arrestin_C"/>
    <property type="match status" value="1"/>
</dbReference>
<dbReference type="EMBL" id="LN649230">
    <property type="protein sequence ID" value="CEI61696.1"/>
    <property type="molecule type" value="Genomic_DNA"/>
</dbReference>
<dbReference type="InterPro" id="IPR011022">
    <property type="entry name" value="Arrestin_C-like"/>
</dbReference>
<sequence length="381" mass="42523">MTLKSSMRSLLAKATGPRRLSVTIKPDQDYVFLSGHGAEAQGQYLRGNVTLFVPEGQHTQGVQLKFTSRMWLGDHTAPTENAVKWQHKEETVHNWNPFLVGDQIGKPVTNGKQYDWSFELFIRGDQEETFKGCTRCSITYLLEASTIHLDPSKDARSFAPIRIIRTPAFSSYELMDSASAHGKWSTRAEYNVSVRHRAIALGGLIPIEAQVAQLCSTNNVSKARFYMRETHTVEANCTSGSMAYEGQRVVTEWPLTLEQQGQLQSWQQCLHLPLAMRNCSPDISLPGITVSHTLHFEVTIVTDGVTTEDDVSIPIYLFISPELPVNGWGIFVQQNDITSKEVKDLLAEGLRVPPRYCRGDFGLEGYGMPVGTPPPAYSECQ</sequence>
<dbReference type="InterPro" id="IPR050357">
    <property type="entry name" value="Arrestin_domain-protein"/>
</dbReference>
<comment type="similarity">
    <text evidence="1">Belongs to the arrestin family.</text>
</comment>
<dbReference type="InterPro" id="IPR014752">
    <property type="entry name" value="Arrestin-like_C"/>
</dbReference>
<dbReference type="GO" id="GO:0070086">
    <property type="term" value="P:ubiquitin-dependent endocytosis"/>
    <property type="evidence" value="ECO:0007669"/>
    <property type="project" value="TreeGrafter"/>
</dbReference>
<evidence type="ECO:0000313" key="4">
    <source>
        <dbReference type="Proteomes" id="UP000245910"/>
    </source>
</evidence>
<dbReference type="GeneID" id="37257771"/>
<feature type="domain" description="Arrestin C-terminal-like" evidence="2">
    <location>
        <begin position="184"/>
        <end position="322"/>
    </location>
</feature>
<dbReference type="GO" id="GO:0030674">
    <property type="term" value="F:protein-macromolecule adaptor activity"/>
    <property type="evidence" value="ECO:0007669"/>
    <property type="project" value="TreeGrafter"/>
</dbReference>
<dbReference type="PANTHER" id="PTHR11188:SF17">
    <property type="entry name" value="FI21816P1"/>
    <property type="match status" value="1"/>
</dbReference>
<proteinExistence type="inferred from homology"/>
<dbReference type="AlphaFoldDB" id="A0A2L2TFA2"/>
<dbReference type="Gene3D" id="2.60.40.640">
    <property type="match status" value="1"/>
</dbReference>
<dbReference type="PANTHER" id="PTHR11188">
    <property type="entry name" value="ARRESTIN DOMAIN CONTAINING PROTEIN"/>
    <property type="match status" value="1"/>
</dbReference>
<keyword evidence="4" id="KW-1185">Reference proteome</keyword>
<accession>A0A2L2TFA2</accession>
<dbReference type="SMART" id="SM01017">
    <property type="entry name" value="Arrestin_C"/>
    <property type="match status" value="1"/>
</dbReference>